<evidence type="ECO:0000313" key="2">
    <source>
        <dbReference type="EMBL" id="KAK3789448.1"/>
    </source>
</evidence>
<gene>
    <name evidence="2" type="ORF">RRG08_035143</name>
</gene>
<evidence type="ECO:0000313" key="3">
    <source>
        <dbReference type="Proteomes" id="UP001283361"/>
    </source>
</evidence>
<feature type="region of interest" description="Disordered" evidence="1">
    <location>
        <begin position="1"/>
        <end position="85"/>
    </location>
</feature>
<feature type="compositionally biased region" description="Basic and acidic residues" evidence="1">
    <location>
        <begin position="1"/>
        <end position="13"/>
    </location>
</feature>
<proteinExistence type="predicted"/>
<dbReference type="Proteomes" id="UP001283361">
    <property type="component" value="Unassembled WGS sequence"/>
</dbReference>
<organism evidence="2 3">
    <name type="scientific">Elysia crispata</name>
    <name type="common">lettuce slug</name>
    <dbReference type="NCBI Taxonomy" id="231223"/>
    <lineage>
        <taxon>Eukaryota</taxon>
        <taxon>Metazoa</taxon>
        <taxon>Spiralia</taxon>
        <taxon>Lophotrochozoa</taxon>
        <taxon>Mollusca</taxon>
        <taxon>Gastropoda</taxon>
        <taxon>Heterobranchia</taxon>
        <taxon>Euthyneura</taxon>
        <taxon>Panpulmonata</taxon>
        <taxon>Sacoglossa</taxon>
        <taxon>Placobranchoidea</taxon>
        <taxon>Plakobranchidae</taxon>
        <taxon>Elysia</taxon>
    </lineage>
</organism>
<dbReference type="EMBL" id="JAWDGP010001675">
    <property type="protein sequence ID" value="KAK3789448.1"/>
    <property type="molecule type" value="Genomic_DNA"/>
</dbReference>
<feature type="compositionally biased region" description="Basic and acidic residues" evidence="1">
    <location>
        <begin position="45"/>
        <end position="57"/>
    </location>
</feature>
<keyword evidence="3" id="KW-1185">Reference proteome</keyword>
<protein>
    <submittedName>
        <fullName evidence="2">Uncharacterized protein</fullName>
    </submittedName>
</protein>
<name>A0AAE1E1J2_9GAST</name>
<accession>A0AAE1E1J2</accession>
<feature type="compositionally biased region" description="Basic and acidic residues" evidence="1">
    <location>
        <begin position="67"/>
        <end position="80"/>
    </location>
</feature>
<reference evidence="2" key="1">
    <citation type="journal article" date="2023" name="G3 (Bethesda)">
        <title>A reference genome for the long-term kleptoplast-retaining sea slug Elysia crispata morphotype clarki.</title>
        <authorList>
            <person name="Eastman K.E."/>
            <person name="Pendleton A.L."/>
            <person name="Shaikh M.A."/>
            <person name="Suttiyut T."/>
            <person name="Ogas R."/>
            <person name="Tomko P."/>
            <person name="Gavelis G."/>
            <person name="Widhalm J.R."/>
            <person name="Wisecaver J.H."/>
        </authorList>
    </citation>
    <scope>NUCLEOTIDE SEQUENCE</scope>
    <source>
        <strain evidence="2">ECLA1</strain>
    </source>
</reference>
<comment type="caution">
    <text evidence="2">The sequence shown here is derived from an EMBL/GenBank/DDBJ whole genome shotgun (WGS) entry which is preliminary data.</text>
</comment>
<sequence>MMGEPGRRGERETAQGGRKTRKMMGEPGRRGERETAQGGRKTRKMMGEPGRRGERETAQGGRKTRKMMGEPGRRGERETAQGDIRCTAVKVPVHADIDAPSDMGIAWHQRKSDLEQLVCLKGTD</sequence>
<feature type="compositionally biased region" description="Basic and acidic residues" evidence="1">
    <location>
        <begin position="23"/>
        <end position="35"/>
    </location>
</feature>
<dbReference type="AlphaFoldDB" id="A0AAE1E1J2"/>
<evidence type="ECO:0000256" key="1">
    <source>
        <dbReference type="SAM" id="MobiDB-lite"/>
    </source>
</evidence>